<dbReference type="InterPro" id="IPR038379">
    <property type="entry name" value="SecE_sf"/>
</dbReference>
<dbReference type="EMBL" id="AZDA01000025">
    <property type="protein sequence ID" value="KRK40024.1"/>
    <property type="molecule type" value="Genomic_DNA"/>
</dbReference>
<dbReference type="RefSeq" id="WP_057903918.1">
    <property type="nucleotide sequence ID" value="NZ_AZDA01000025.1"/>
</dbReference>
<accession>A0A0R1H177</accession>
<dbReference type="Proteomes" id="UP000051461">
    <property type="component" value="Unassembled WGS sequence"/>
</dbReference>
<keyword evidence="6 9" id="KW-1133">Transmembrane helix</keyword>
<dbReference type="InterPro" id="IPR001901">
    <property type="entry name" value="Translocase_SecE/Sec61-g"/>
</dbReference>
<dbReference type="PANTHER" id="PTHR33910:SF1">
    <property type="entry name" value="PROTEIN TRANSLOCASE SUBUNIT SECE"/>
    <property type="match status" value="1"/>
</dbReference>
<feature type="transmembrane region" description="Helical" evidence="9">
    <location>
        <begin position="32"/>
        <end position="54"/>
    </location>
</feature>
<evidence type="ECO:0000256" key="1">
    <source>
        <dbReference type="ARBA" id="ARBA00004370"/>
    </source>
</evidence>
<evidence type="ECO:0000256" key="8">
    <source>
        <dbReference type="ARBA" id="ARBA00023136"/>
    </source>
</evidence>
<evidence type="ECO:0000313" key="10">
    <source>
        <dbReference type="EMBL" id="KRK40024.1"/>
    </source>
</evidence>
<keyword evidence="2 9" id="KW-0813">Transport</keyword>
<dbReference type="PANTHER" id="PTHR33910">
    <property type="entry name" value="PROTEIN TRANSLOCASE SUBUNIT SECE"/>
    <property type="match status" value="1"/>
</dbReference>
<dbReference type="GO" id="GO:0008320">
    <property type="term" value="F:protein transmembrane transporter activity"/>
    <property type="evidence" value="ECO:0007669"/>
    <property type="project" value="UniProtKB-UniRule"/>
</dbReference>
<dbReference type="Pfam" id="PF00584">
    <property type="entry name" value="SecE"/>
    <property type="match status" value="1"/>
</dbReference>
<dbReference type="HAMAP" id="MF_00422">
    <property type="entry name" value="SecE"/>
    <property type="match status" value="1"/>
</dbReference>
<evidence type="ECO:0000256" key="7">
    <source>
        <dbReference type="ARBA" id="ARBA00023010"/>
    </source>
</evidence>
<comment type="subunit">
    <text evidence="9">Component of the Sec protein translocase complex. Heterotrimer consisting of SecY, SecE and SecG subunits. The heterotrimers can form oligomers, although 1 heterotrimer is thought to be able to translocate proteins. Interacts with the ribosome. Interacts with SecDF, and other proteins may be involved. Interacts with SecA.</text>
</comment>
<keyword evidence="8 9" id="KW-0472">Membrane</keyword>
<dbReference type="InterPro" id="IPR005807">
    <property type="entry name" value="SecE_bac"/>
</dbReference>
<dbReference type="GO" id="GO:0065002">
    <property type="term" value="P:intracellular protein transmembrane transport"/>
    <property type="evidence" value="ECO:0007669"/>
    <property type="project" value="UniProtKB-UniRule"/>
</dbReference>
<dbReference type="AlphaFoldDB" id="A0A0R1H177"/>
<sequence length="60" mass="6991">MKLIHFFGDVGREMKATTWPTRQETRHDTSTVVGMTVLFAIFFAIVDYGLQWLLNLLVFK</sequence>
<reference evidence="10 11" key="1">
    <citation type="journal article" date="2015" name="Genome Announc.">
        <title>Expanding the biotechnology potential of lactobacilli through comparative genomics of 213 strains and associated genera.</title>
        <authorList>
            <person name="Sun Z."/>
            <person name="Harris H.M."/>
            <person name="McCann A."/>
            <person name="Guo C."/>
            <person name="Argimon S."/>
            <person name="Zhang W."/>
            <person name="Yang X."/>
            <person name="Jeffery I.B."/>
            <person name="Cooney J.C."/>
            <person name="Kagawa T.F."/>
            <person name="Liu W."/>
            <person name="Song Y."/>
            <person name="Salvetti E."/>
            <person name="Wrobel A."/>
            <person name="Rasinkangas P."/>
            <person name="Parkhill J."/>
            <person name="Rea M.C."/>
            <person name="O'Sullivan O."/>
            <person name="Ritari J."/>
            <person name="Douillard F.P."/>
            <person name="Paul Ross R."/>
            <person name="Yang R."/>
            <person name="Briner A.E."/>
            <person name="Felis G.E."/>
            <person name="de Vos W.M."/>
            <person name="Barrangou R."/>
            <person name="Klaenhammer T.R."/>
            <person name="Caufield P.W."/>
            <person name="Cui Y."/>
            <person name="Zhang H."/>
            <person name="O'Toole P.W."/>
        </authorList>
    </citation>
    <scope>NUCLEOTIDE SEQUENCE [LARGE SCALE GENOMIC DNA]</scope>
    <source>
        <strain evidence="10 11">DSM 20003</strain>
    </source>
</reference>
<dbReference type="GO" id="GO:0006605">
    <property type="term" value="P:protein targeting"/>
    <property type="evidence" value="ECO:0007669"/>
    <property type="project" value="UniProtKB-UniRule"/>
</dbReference>
<comment type="subcellular location">
    <subcellularLocation>
        <location evidence="9">Cell membrane</location>
        <topology evidence="9">Single-pass membrane protein</topology>
    </subcellularLocation>
    <subcellularLocation>
        <location evidence="1">Membrane</location>
    </subcellularLocation>
</comment>
<comment type="function">
    <text evidence="9">Essential subunit of the Sec protein translocation channel SecYEG. Clamps together the 2 halves of SecY. May contact the channel plug during translocation.</text>
</comment>
<name>A0A0R1H177_9LACO</name>
<evidence type="ECO:0000256" key="9">
    <source>
        <dbReference type="HAMAP-Rule" id="MF_00422"/>
    </source>
</evidence>
<dbReference type="STRING" id="1423726.FC07_GL001731"/>
<evidence type="ECO:0000313" key="11">
    <source>
        <dbReference type="Proteomes" id="UP000051461"/>
    </source>
</evidence>
<proteinExistence type="inferred from homology"/>
<keyword evidence="11" id="KW-1185">Reference proteome</keyword>
<gene>
    <name evidence="9" type="primary">secE</name>
    <name evidence="10" type="ORF">FC07_GL001731</name>
</gene>
<dbReference type="PATRIC" id="fig|1423726.3.peg.1791"/>
<evidence type="ECO:0000256" key="4">
    <source>
        <dbReference type="ARBA" id="ARBA00022692"/>
    </source>
</evidence>
<dbReference type="GO" id="GO:0009306">
    <property type="term" value="P:protein secretion"/>
    <property type="evidence" value="ECO:0007669"/>
    <property type="project" value="UniProtKB-UniRule"/>
</dbReference>
<evidence type="ECO:0000256" key="5">
    <source>
        <dbReference type="ARBA" id="ARBA00022927"/>
    </source>
</evidence>
<dbReference type="OrthoDB" id="9813233at2"/>
<keyword evidence="5 9" id="KW-0653">Protein transport</keyword>
<dbReference type="NCBIfam" id="TIGR00964">
    <property type="entry name" value="secE_bact"/>
    <property type="match status" value="1"/>
</dbReference>
<evidence type="ECO:0000256" key="6">
    <source>
        <dbReference type="ARBA" id="ARBA00022989"/>
    </source>
</evidence>
<comment type="caution">
    <text evidence="10">The sequence shown here is derived from an EMBL/GenBank/DDBJ whole genome shotgun (WGS) entry which is preliminary data.</text>
</comment>
<comment type="similarity">
    <text evidence="9">Belongs to the SecE/SEC61-gamma family.</text>
</comment>
<evidence type="ECO:0000256" key="2">
    <source>
        <dbReference type="ARBA" id="ARBA00022448"/>
    </source>
</evidence>
<keyword evidence="7 9" id="KW-0811">Translocation</keyword>
<protein>
    <recommendedName>
        <fullName evidence="9">Protein translocase subunit SecE</fullName>
    </recommendedName>
</protein>
<evidence type="ECO:0000256" key="3">
    <source>
        <dbReference type="ARBA" id="ARBA00022475"/>
    </source>
</evidence>
<keyword evidence="3 9" id="KW-1003">Cell membrane</keyword>
<dbReference type="GO" id="GO:0043952">
    <property type="term" value="P:protein transport by the Sec complex"/>
    <property type="evidence" value="ECO:0007669"/>
    <property type="project" value="UniProtKB-UniRule"/>
</dbReference>
<organism evidence="10 11">
    <name type="scientific">Loigolactobacillus bifermentans DSM 20003</name>
    <dbReference type="NCBI Taxonomy" id="1423726"/>
    <lineage>
        <taxon>Bacteria</taxon>
        <taxon>Bacillati</taxon>
        <taxon>Bacillota</taxon>
        <taxon>Bacilli</taxon>
        <taxon>Lactobacillales</taxon>
        <taxon>Lactobacillaceae</taxon>
        <taxon>Loigolactobacillus</taxon>
    </lineage>
</organism>
<dbReference type="GO" id="GO:0005886">
    <property type="term" value="C:plasma membrane"/>
    <property type="evidence" value="ECO:0007669"/>
    <property type="project" value="UniProtKB-SubCell"/>
</dbReference>
<dbReference type="Gene3D" id="1.20.5.1030">
    <property type="entry name" value="Preprotein translocase secy subunit"/>
    <property type="match status" value="1"/>
</dbReference>
<keyword evidence="4 9" id="KW-0812">Transmembrane</keyword>